<dbReference type="RefSeq" id="WP_390210685.1">
    <property type="nucleotide sequence ID" value="NZ_JBHLXJ010000005.1"/>
</dbReference>
<reference evidence="1 2" key="1">
    <citation type="submission" date="2024-09" db="EMBL/GenBank/DDBJ databases">
        <authorList>
            <person name="Sun Q."/>
            <person name="Mori K."/>
        </authorList>
    </citation>
    <scope>NUCLEOTIDE SEQUENCE [LARGE SCALE GENOMIC DNA]</scope>
    <source>
        <strain evidence="1 2">CCM 8677</strain>
    </source>
</reference>
<dbReference type="EMBL" id="JBHLXJ010000005">
    <property type="protein sequence ID" value="MFC0349244.1"/>
    <property type="molecule type" value="Genomic_DNA"/>
</dbReference>
<dbReference type="Proteomes" id="UP001589844">
    <property type="component" value="Unassembled WGS sequence"/>
</dbReference>
<evidence type="ECO:0000313" key="1">
    <source>
        <dbReference type="EMBL" id="MFC0349244.1"/>
    </source>
</evidence>
<keyword evidence="2" id="KW-1185">Reference proteome</keyword>
<comment type="caution">
    <text evidence="1">The sequence shown here is derived from an EMBL/GenBank/DDBJ whole genome shotgun (WGS) entry which is preliminary data.</text>
</comment>
<sequence length="238" mass="28241">MPLLIRTPDQIFREEAKDIYFIRFFDINKENGFGHGIDEQSPASSEFRQWLKTHLPHVKVERMAPSERSGWIEGYFGDIRVDFSDEDLAKFCAHWEDEKGESNDARLRCFIMGYKAWFAEHGKCIPTRERPTKLRTTTWWDTPIGFIYYQSEADHAPAEPRDVWMHALKLWPELSSLKLDDLLNPDKLTHGVIFKAENDKWMAMFSDAPFSEYHFSRESDLREWFMLPDDAEVYMDTW</sequence>
<protein>
    <submittedName>
        <fullName evidence="1">Uncharacterized protein</fullName>
    </submittedName>
</protein>
<proteinExistence type="predicted"/>
<organism evidence="1 2">
    <name type="scientific">Undibacterium danionis</name>
    <dbReference type="NCBI Taxonomy" id="1812100"/>
    <lineage>
        <taxon>Bacteria</taxon>
        <taxon>Pseudomonadati</taxon>
        <taxon>Pseudomonadota</taxon>
        <taxon>Betaproteobacteria</taxon>
        <taxon>Burkholderiales</taxon>
        <taxon>Oxalobacteraceae</taxon>
        <taxon>Undibacterium</taxon>
    </lineage>
</organism>
<accession>A0ABV6IEF5</accession>
<evidence type="ECO:0000313" key="2">
    <source>
        <dbReference type="Proteomes" id="UP001589844"/>
    </source>
</evidence>
<gene>
    <name evidence="1" type="ORF">ACFFJH_05460</name>
</gene>
<name>A0ABV6IEF5_9BURK</name>